<gene>
    <name evidence="1" type="ORF">RZO31_12945</name>
</gene>
<accession>A0AAE4T045</accession>
<evidence type="ECO:0000313" key="2">
    <source>
        <dbReference type="Proteomes" id="UP001186047"/>
    </source>
</evidence>
<organism evidence="1 2">
    <name type="scientific">Lactococcus lactis</name>
    <dbReference type="NCBI Taxonomy" id="1358"/>
    <lineage>
        <taxon>Bacteria</taxon>
        <taxon>Bacillati</taxon>
        <taxon>Bacillota</taxon>
        <taxon>Bacilli</taxon>
        <taxon>Lactobacillales</taxon>
        <taxon>Streptococcaceae</taxon>
        <taxon>Lactococcus</taxon>
    </lineage>
</organism>
<sequence>MEKDPITLFTSDNSFGRDSFEHKIVEDDIKNYQNKGKLQYQKMYGFNTVNSTILEKSSVHNLLTQNCKVVETARRIEDIKVYITNY</sequence>
<comment type="caution">
    <text evidence="1">The sequence shown here is derived from an EMBL/GenBank/DDBJ whole genome shotgun (WGS) entry which is preliminary data.</text>
</comment>
<proteinExistence type="predicted"/>
<dbReference type="RefSeq" id="WP_143466229.1">
    <property type="nucleotide sequence ID" value="NZ_CP059049.1"/>
</dbReference>
<evidence type="ECO:0000313" key="1">
    <source>
        <dbReference type="EMBL" id="MDV2633754.1"/>
    </source>
</evidence>
<dbReference type="EMBL" id="JAWHVL010000040">
    <property type="protein sequence ID" value="MDV2633754.1"/>
    <property type="molecule type" value="Genomic_DNA"/>
</dbReference>
<protein>
    <submittedName>
        <fullName evidence="1">Uncharacterized protein</fullName>
    </submittedName>
</protein>
<reference evidence="1" key="1">
    <citation type="submission" date="2023-10" db="EMBL/GenBank/DDBJ databases">
        <title>Production of high quality cheese from raw caw milk (raw cheese).</title>
        <authorList>
            <person name="Samouris G."/>
        </authorList>
    </citation>
    <scope>NUCLEOTIDE SEQUENCE</scope>
    <source>
        <strain evidence="1">M17-3</strain>
    </source>
</reference>
<dbReference type="AlphaFoldDB" id="A0AAE4T045"/>
<dbReference type="Proteomes" id="UP001186047">
    <property type="component" value="Unassembled WGS sequence"/>
</dbReference>
<name>A0AAE4T045_9LACT</name>